<accession>A0A2U8QW22</accession>
<dbReference type="NCBIfam" id="TIGR01643">
    <property type="entry name" value="YD_repeat_2x"/>
    <property type="match status" value="1"/>
</dbReference>
<evidence type="ECO:0008006" key="4">
    <source>
        <dbReference type="Google" id="ProtNLM"/>
    </source>
</evidence>
<dbReference type="PROSITE" id="PS51257">
    <property type="entry name" value="PROKAR_LIPOPROTEIN"/>
    <property type="match status" value="1"/>
</dbReference>
<evidence type="ECO:0000313" key="3">
    <source>
        <dbReference type="Proteomes" id="UP000245429"/>
    </source>
</evidence>
<evidence type="ECO:0000256" key="1">
    <source>
        <dbReference type="SAM" id="SignalP"/>
    </source>
</evidence>
<sequence length="246" mass="27805">MKKIYSFFIGVMVVLLASCSGVSKEAVKSSSPVLLTKTIETFSDGSTLTTNFTYNGNKLVGWTDSEGEKETFSYDSSGRLISSQLQEYNDEDVLETIPVTFSYDSQGRLASFEFDKSTKIELVYKADDVILVNYYNLNALSESFLWKYSNGNKVSETGQSISEGQNWVSQYDDHNNPFVNIYMFTEAFKYYLDLSNNNLVKRVFNGEANSPDSSSMSYTYNSLGYPLTDSLVFEGETSTIQYFYNQ</sequence>
<dbReference type="EMBL" id="CP029463">
    <property type="protein sequence ID" value="AWM14231.1"/>
    <property type="molecule type" value="Genomic_DNA"/>
</dbReference>
<dbReference type="AlphaFoldDB" id="A0A2U8QW22"/>
<keyword evidence="1" id="KW-0732">Signal</keyword>
<proteinExistence type="predicted"/>
<name>A0A2U8QW22_9FLAO</name>
<keyword evidence="3" id="KW-1185">Reference proteome</keyword>
<feature type="chain" id="PRO_5015987327" description="DUF4595 domain-containing protein" evidence="1">
    <location>
        <begin position="26"/>
        <end position="246"/>
    </location>
</feature>
<dbReference type="InterPro" id="IPR006530">
    <property type="entry name" value="YD"/>
</dbReference>
<dbReference type="Proteomes" id="UP000245429">
    <property type="component" value="Chromosome"/>
</dbReference>
<evidence type="ECO:0000313" key="2">
    <source>
        <dbReference type="EMBL" id="AWM14231.1"/>
    </source>
</evidence>
<organism evidence="2 3">
    <name type="scientific">Flavobacterium sediminis</name>
    <dbReference type="NCBI Taxonomy" id="2201181"/>
    <lineage>
        <taxon>Bacteria</taxon>
        <taxon>Pseudomonadati</taxon>
        <taxon>Bacteroidota</taxon>
        <taxon>Flavobacteriia</taxon>
        <taxon>Flavobacteriales</taxon>
        <taxon>Flavobacteriaceae</taxon>
        <taxon>Flavobacterium</taxon>
    </lineage>
</organism>
<dbReference type="Gene3D" id="2.180.10.10">
    <property type="entry name" value="RHS repeat-associated core"/>
    <property type="match status" value="1"/>
</dbReference>
<gene>
    <name evidence="2" type="ORF">DI487_10455</name>
</gene>
<dbReference type="KEGG" id="fse:DI487_10455"/>
<dbReference type="OrthoDB" id="1444189at2"/>
<protein>
    <recommendedName>
        <fullName evidence="4">DUF4595 domain-containing protein</fullName>
    </recommendedName>
</protein>
<reference evidence="2 3" key="1">
    <citation type="submission" date="2018-05" db="EMBL/GenBank/DDBJ databases">
        <title>Flavobacterium sp. MEBiC07310.</title>
        <authorList>
            <person name="Baek K."/>
        </authorList>
    </citation>
    <scope>NUCLEOTIDE SEQUENCE [LARGE SCALE GENOMIC DNA]</scope>
    <source>
        <strain evidence="2 3">MEBiC07310</strain>
    </source>
</reference>
<feature type="signal peptide" evidence="1">
    <location>
        <begin position="1"/>
        <end position="25"/>
    </location>
</feature>